<dbReference type="InterPro" id="IPR047202">
    <property type="entry name" value="Lipocalin_Blc-like_dom"/>
</dbReference>
<dbReference type="PANTHER" id="PTHR10612">
    <property type="entry name" value="APOLIPOPROTEIN D"/>
    <property type="match status" value="1"/>
</dbReference>
<accession>Q22EG0</accession>
<dbReference type="SUPFAM" id="SSF50814">
    <property type="entry name" value="Lipocalins"/>
    <property type="match status" value="1"/>
</dbReference>
<dbReference type="OrthoDB" id="407799at2759"/>
<feature type="domain" description="Lipocalin/cytosolic fatty-acid binding" evidence="3">
    <location>
        <begin position="35"/>
        <end position="176"/>
    </location>
</feature>
<evidence type="ECO:0000256" key="2">
    <source>
        <dbReference type="PIRNR" id="PIRNR036893"/>
    </source>
</evidence>
<dbReference type="CDD" id="cd19438">
    <property type="entry name" value="lipocalin_Blc-like"/>
    <property type="match status" value="1"/>
</dbReference>
<dbReference type="AlphaFoldDB" id="Q22EG0"/>
<dbReference type="Pfam" id="PF08212">
    <property type="entry name" value="Lipocalin_2"/>
    <property type="match status" value="1"/>
</dbReference>
<organism evidence="4 5">
    <name type="scientific">Tetrahymena thermophila (strain SB210)</name>
    <dbReference type="NCBI Taxonomy" id="312017"/>
    <lineage>
        <taxon>Eukaryota</taxon>
        <taxon>Sar</taxon>
        <taxon>Alveolata</taxon>
        <taxon>Ciliophora</taxon>
        <taxon>Intramacronucleata</taxon>
        <taxon>Oligohymenophorea</taxon>
        <taxon>Hymenostomatida</taxon>
        <taxon>Tetrahymenina</taxon>
        <taxon>Tetrahymenidae</taxon>
        <taxon>Tetrahymena</taxon>
    </lineage>
</organism>
<dbReference type="InParanoid" id="Q22EG0"/>
<dbReference type="Gene3D" id="2.40.128.20">
    <property type="match status" value="1"/>
</dbReference>
<feature type="signal peptide" evidence="2">
    <location>
        <begin position="1"/>
        <end position="17"/>
    </location>
</feature>
<protein>
    <submittedName>
        <fullName evidence="4">Lipocalin/cytosolic fatty-acid-binding family protein</fullName>
    </submittedName>
</protein>
<evidence type="ECO:0000259" key="3">
    <source>
        <dbReference type="Pfam" id="PF08212"/>
    </source>
</evidence>
<dbReference type="GO" id="GO:0006629">
    <property type="term" value="P:lipid metabolic process"/>
    <property type="evidence" value="ECO:0007669"/>
    <property type="project" value="TreeGrafter"/>
</dbReference>
<dbReference type="GeneID" id="7827694"/>
<keyword evidence="2" id="KW-0732">Signal</keyword>
<dbReference type="InterPro" id="IPR022272">
    <property type="entry name" value="Lipocalin_CS"/>
</dbReference>
<evidence type="ECO:0000256" key="1">
    <source>
        <dbReference type="ARBA" id="ARBA00006889"/>
    </source>
</evidence>
<dbReference type="GO" id="GO:0000302">
    <property type="term" value="P:response to reactive oxygen species"/>
    <property type="evidence" value="ECO:0007669"/>
    <property type="project" value="TreeGrafter"/>
</dbReference>
<dbReference type="EMBL" id="GG662692">
    <property type="protein sequence ID" value="EAR83692.1"/>
    <property type="molecule type" value="Genomic_DNA"/>
</dbReference>
<dbReference type="HOGENOM" id="CLU_068449_3_1_1"/>
<dbReference type="PIRSF" id="PIRSF036893">
    <property type="entry name" value="Lipocalin_ApoD"/>
    <property type="match status" value="1"/>
</dbReference>
<evidence type="ECO:0000313" key="5">
    <source>
        <dbReference type="Proteomes" id="UP000009168"/>
    </source>
</evidence>
<dbReference type="InterPro" id="IPR022271">
    <property type="entry name" value="Lipocalin_ApoD"/>
</dbReference>
<dbReference type="GO" id="GO:0005737">
    <property type="term" value="C:cytoplasm"/>
    <property type="evidence" value="ECO:0007669"/>
    <property type="project" value="TreeGrafter"/>
</dbReference>
<dbReference type="KEGG" id="tet:TTHERM_00827090"/>
<dbReference type="OMA" id="WILARDY"/>
<dbReference type="PROSITE" id="PS00213">
    <property type="entry name" value="LIPOCALIN"/>
    <property type="match status" value="1"/>
</dbReference>
<evidence type="ECO:0000313" key="4">
    <source>
        <dbReference type="EMBL" id="EAR83692.1"/>
    </source>
</evidence>
<keyword evidence="5" id="KW-1185">Reference proteome</keyword>
<dbReference type="InterPro" id="IPR000566">
    <property type="entry name" value="Lipocln_cytosolic_FA-bd_dom"/>
</dbReference>
<feature type="chain" id="PRO_5013433682" evidence="2">
    <location>
        <begin position="18"/>
        <end position="187"/>
    </location>
</feature>
<dbReference type="eggNOG" id="KOG4824">
    <property type="taxonomic scope" value="Eukaryota"/>
</dbReference>
<sequence>MSKILILLLAYLACTLAVYGNKGACKTGNYTDVNVDWNRYLGKWYNVAVSKSFLFSEPSDQCTIANYSLNTDGTVKVDNEAIKKTGKLSKAIGTAKIVGPGQLKVSFSKLQPFGGNYEVIYVDNDYSIATVVGCNGLGFLGFSDVWILARDYNVSQEQINSALQAASNQGFDISDVNLAGIAACDRL</sequence>
<dbReference type="PANTHER" id="PTHR10612:SF34">
    <property type="entry name" value="APOLIPOPROTEIN D"/>
    <property type="match status" value="1"/>
</dbReference>
<proteinExistence type="inferred from homology"/>
<dbReference type="RefSeq" id="XP_001031355.1">
    <property type="nucleotide sequence ID" value="XM_001031355.1"/>
</dbReference>
<reference evidence="5" key="1">
    <citation type="journal article" date="2006" name="PLoS Biol.">
        <title>Macronuclear genome sequence of the ciliate Tetrahymena thermophila, a model eukaryote.</title>
        <authorList>
            <person name="Eisen J.A."/>
            <person name="Coyne R.S."/>
            <person name="Wu M."/>
            <person name="Wu D."/>
            <person name="Thiagarajan M."/>
            <person name="Wortman J.R."/>
            <person name="Badger J.H."/>
            <person name="Ren Q."/>
            <person name="Amedeo P."/>
            <person name="Jones K.M."/>
            <person name="Tallon L.J."/>
            <person name="Delcher A.L."/>
            <person name="Salzberg S.L."/>
            <person name="Silva J.C."/>
            <person name="Haas B.J."/>
            <person name="Majoros W.H."/>
            <person name="Farzad M."/>
            <person name="Carlton J.M."/>
            <person name="Smith R.K. Jr."/>
            <person name="Garg J."/>
            <person name="Pearlman R.E."/>
            <person name="Karrer K.M."/>
            <person name="Sun L."/>
            <person name="Manning G."/>
            <person name="Elde N.C."/>
            <person name="Turkewitz A.P."/>
            <person name="Asai D.J."/>
            <person name="Wilkes D.E."/>
            <person name="Wang Y."/>
            <person name="Cai H."/>
            <person name="Collins K."/>
            <person name="Stewart B.A."/>
            <person name="Lee S.R."/>
            <person name="Wilamowska K."/>
            <person name="Weinberg Z."/>
            <person name="Ruzzo W.L."/>
            <person name="Wloga D."/>
            <person name="Gaertig J."/>
            <person name="Frankel J."/>
            <person name="Tsao C.-C."/>
            <person name="Gorovsky M.A."/>
            <person name="Keeling P.J."/>
            <person name="Waller R.F."/>
            <person name="Patron N.J."/>
            <person name="Cherry J.M."/>
            <person name="Stover N.A."/>
            <person name="Krieger C.J."/>
            <person name="del Toro C."/>
            <person name="Ryder H.F."/>
            <person name="Williamson S.C."/>
            <person name="Barbeau R.A."/>
            <person name="Hamilton E.P."/>
            <person name="Orias E."/>
        </authorList>
    </citation>
    <scope>NUCLEOTIDE SEQUENCE [LARGE SCALE GENOMIC DNA]</scope>
    <source>
        <strain evidence="5">SB210</strain>
    </source>
</reference>
<gene>
    <name evidence="4" type="ORF">TTHERM_00827090</name>
</gene>
<name>Q22EG0_TETTS</name>
<dbReference type="Proteomes" id="UP000009168">
    <property type="component" value="Unassembled WGS sequence"/>
</dbReference>
<comment type="similarity">
    <text evidence="1 2">Belongs to the calycin superfamily. Lipocalin family.</text>
</comment>
<dbReference type="InterPro" id="IPR012674">
    <property type="entry name" value="Calycin"/>
</dbReference>